<keyword evidence="3" id="KW-0804">Transcription</keyword>
<dbReference type="Gene3D" id="1.10.10.10">
    <property type="entry name" value="Winged helix-like DNA-binding domain superfamily/Winged helix DNA-binding domain"/>
    <property type="match status" value="1"/>
</dbReference>
<reference evidence="6" key="1">
    <citation type="journal article" date="2019" name="Int. J. Syst. Evol. Microbiol.">
        <title>The Global Catalogue of Microorganisms (GCM) 10K type strain sequencing project: providing services to taxonomists for standard genome sequencing and annotation.</title>
        <authorList>
            <consortium name="The Broad Institute Genomics Platform"/>
            <consortium name="The Broad Institute Genome Sequencing Center for Infectious Disease"/>
            <person name="Wu L."/>
            <person name="Ma J."/>
        </authorList>
    </citation>
    <scope>NUCLEOTIDE SEQUENCE [LARGE SCALE GENOMIC DNA]</scope>
    <source>
        <strain evidence="6">JCM 18472</strain>
    </source>
</reference>
<dbReference type="SUPFAM" id="SSF48008">
    <property type="entry name" value="GntR ligand-binding domain-like"/>
    <property type="match status" value="1"/>
</dbReference>
<evidence type="ECO:0000259" key="4">
    <source>
        <dbReference type="PROSITE" id="PS50949"/>
    </source>
</evidence>
<proteinExistence type="predicted"/>
<evidence type="ECO:0000256" key="1">
    <source>
        <dbReference type="ARBA" id="ARBA00023015"/>
    </source>
</evidence>
<dbReference type="CDD" id="cd07377">
    <property type="entry name" value="WHTH_GntR"/>
    <property type="match status" value="1"/>
</dbReference>
<keyword evidence="6" id="KW-1185">Reference proteome</keyword>
<dbReference type="PRINTS" id="PR00035">
    <property type="entry name" value="HTHGNTR"/>
</dbReference>
<feature type="domain" description="HTH gntR-type" evidence="4">
    <location>
        <begin position="16"/>
        <end position="83"/>
    </location>
</feature>
<protein>
    <submittedName>
        <fullName evidence="5">GntR family transcriptional regulator</fullName>
    </submittedName>
</protein>
<evidence type="ECO:0000256" key="2">
    <source>
        <dbReference type="ARBA" id="ARBA00023125"/>
    </source>
</evidence>
<gene>
    <name evidence="5" type="ORF">GCM10023342_32040</name>
</gene>
<dbReference type="Proteomes" id="UP001500074">
    <property type="component" value="Unassembled WGS sequence"/>
</dbReference>
<sequence>MTTSLHALWEETSPDVNVRQRLYQALRQAIIRMVLAPGRALSEKEIADTFDVSRQPVREAFIRLSESGLLEVRPQRGTYVVRISEGAVMEARFVREAVEAAVARSAAENGLSGNVLGELDELIERQRRCAVPQDYSRFFQLDEAFHRALALGAGHTSAWRVTEEVKAQLDRVRYLSIPESTPIPKLVDQHQLIVDAIARQDPSAAEQAMCIHQREILHSLPELMRRFPAMFDASAPTRTPSKRETA</sequence>
<dbReference type="PANTHER" id="PTHR43537">
    <property type="entry name" value="TRANSCRIPTIONAL REGULATOR, GNTR FAMILY"/>
    <property type="match status" value="1"/>
</dbReference>
<dbReference type="Pfam" id="PF00392">
    <property type="entry name" value="GntR"/>
    <property type="match status" value="1"/>
</dbReference>
<keyword evidence="2" id="KW-0238">DNA-binding</keyword>
<dbReference type="InterPro" id="IPR011711">
    <property type="entry name" value="GntR_C"/>
</dbReference>
<dbReference type="EMBL" id="BAABKI010000052">
    <property type="protein sequence ID" value="GAA5179692.1"/>
    <property type="molecule type" value="Genomic_DNA"/>
</dbReference>
<dbReference type="RefSeq" id="WP_031384456.1">
    <property type="nucleotide sequence ID" value="NZ_BAABKI010000052.1"/>
</dbReference>
<name>A0ABP9RLZ3_9GAMM</name>
<evidence type="ECO:0000313" key="6">
    <source>
        <dbReference type="Proteomes" id="UP001500074"/>
    </source>
</evidence>
<dbReference type="InterPro" id="IPR036390">
    <property type="entry name" value="WH_DNA-bd_sf"/>
</dbReference>
<evidence type="ECO:0000256" key="3">
    <source>
        <dbReference type="ARBA" id="ARBA00023163"/>
    </source>
</evidence>
<dbReference type="SUPFAM" id="SSF46785">
    <property type="entry name" value="Winged helix' DNA-binding domain"/>
    <property type="match status" value="1"/>
</dbReference>
<dbReference type="SMART" id="SM00895">
    <property type="entry name" value="FCD"/>
    <property type="match status" value="1"/>
</dbReference>
<accession>A0ABP9RLZ3</accession>
<dbReference type="PROSITE" id="PS50949">
    <property type="entry name" value="HTH_GNTR"/>
    <property type="match status" value="1"/>
</dbReference>
<dbReference type="InterPro" id="IPR008920">
    <property type="entry name" value="TF_FadR/GntR_C"/>
</dbReference>
<organism evidence="5 6">
    <name type="scientific">Modicisalibacter zincidurans</name>
    <dbReference type="NCBI Taxonomy" id="1178777"/>
    <lineage>
        <taxon>Bacteria</taxon>
        <taxon>Pseudomonadati</taxon>
        <taxon>Pseudomonadota</taxon>
        <taxon>Gammaproteobacteria</taxon>
        <taxon>Oceanospirillales</taxon>
        <taxon>Halomonadaceae</taxon>
        <taxon>Modicisalibacter</taxon>
    </lineage>
</organism>
<comment type="caution">
    <text evidence="5">The sequence shown here is derived from an EMBL/GenBank/DDBJ whole genome shotgun (WGS) entry which is preliminary data.</text>
</comment>
<dbReference type="InterPro" id="IPR036388">
    <property type="entry name" value="WH-like_DNA-bd_sf"/>
</dbReference>
<dbReference type="PANTHER" id="PTHR43537:SF6">
    <property type="entry name" value="HTH-TYPE TRANSCRIPTIONAL REPRESSOR RSPR"/>
    <property type="match status" value="1"/>
</dbReference>
<keyword evidence="1" id="KW-0805">Transcription regulation</keyword>
<dbReference type="Pfam" id="PF07729">
    <property type="entry name" value="FCD"/>
    <property type="match status" value="1"/>
</dbReference>
<dbReference type="SMART" id="SM00345">
    <property type="entry name" value="HTH_GNTR"/>
    <property type="match status" value="1"/>
</dbReference>
<dbReference type="Gene3D" id="1.20.120.530">
    <property type="entry name" value="GntR ligand-binding domain-like"/>
    <property type="match status" value="1"/>
</dbReference>
<dbReference type="InterPro" id="IPR000524">
    <property type="entry name" value="Tscrpt_reg_HTH_GntR"/>
</dbReference>
<evidence type="ECO:0000313" key="5">
    <source>
        <dbReference type="EMBL" id="GAA5179692.1"/>
    </source>
</evidence>